<proteinExistence type="predicted"/>
<organism evidence="4 5">
    <name type="scientific">Adhaeretor mobilis</name>
    <dbReference type="NCBI Taxonomy" id="1930276"/>
    <lineage>
        <taxon>Bacteria</taxon>
        <taxon>Pseudomonadati</taxon>
        <taxon>Planctomycetota</taxon>
        <taxon>Planctomycetia</taxon>
        <taxon>Pirellulales</taxon>
        <taxon>Lacipirellulaceae</taxon>
        <taxon>Adhaeretor</taxon>
    </lineage>
</organism>
<dbReference type="Pfam" id="PF07589">
    <property type="entry name" value="PEP-CTERM"/>
    <property type="match status" value="1"/>
</dbReference>
<evidence type="ECO:0000313" key="4">
    <source>
        <dbReference type="EMBL" id="QDT00846.1"/>
    </source>
</evidence>
<keyword evidence="5" id="KW-1185">Reference proteome</keyword>
<dbReference type="RefSeq" id="WP_145062609.1">
    <property type="nucleotide sequence ID" value="NZ_CP036263.1"/>
</dbReference>
<evidence type="ECO:0000259" key="3">
    <source>
        <dbReference type="Pfam" id="PF07589"/>
    </source>
</evidence>
<evidence type="ECO:0000313" key="5">
    <source>
        <dbReference type="Proteomes" id="UP000319852"/>
    </source>
</evidence>
<dbReference type="AlphaFoldDB" id="A0A517N142"/>
<accession>A0A517N142</accession>
<feature type="region of interest" description="Disordered" evidence="1">
    <location>
        <begin position="189"/>
        <end position="208"/>
    </location>
</feature>
<sequence length="237" mass="24285" precursor="true">MSLRNLTAALCGVVLLAASQANASLLISGVYDGPLPGGDPKGVELYATADIADLSLYGIGSANNGDGTDGVEATLPAGSLSAGDFYYVANAADGDFTQWFGFAPDFVAPGGAVNHNGDDAIELFFDATGLFTGSESVIDTFGDINTDGTGEAWDSLDGWAYRNDGVGPNGGVFDAADFYYSGADAWDGDDNNVGTDDGTNATSTPPFPTGTFQMVPEPTSIALFLLGMTGLVVSRKR</sequence>
<feature type="signal peptide" evidence="2">
    <location>
        <begin position="1"/>
        <end position="23"/>
    </location>
</feature>
<keyword evidence="2" id="KW-0732">Signal</keyword>
<dbReference type="EMBL" id="CP036263">
    <property type="protein sequence ID" value="QDT00846.1"/>
    <property type="molecule type" value="Genomic_DNA"/>
</dbReference>
<dbReference type="Proteomes" id="UP000319852">
    <property type="component" value="Chromosome"/>
</dbReference>
<protein>
    <recommendedName>
        <fullName evidence="3">Ice-binding protein C-terminal domain-containing protein</fullName>
    </recommendedName>
</protein>
<reference evidence="4 5" key="1">
    <citation type="submission" date="2019-02" db="EMBL/GenBank/DDBJ databases">
        <title>Deep-cultivation of Planctomycetes and their phenomic and genomic characterization uncovers novel biology.</title>
        <authorList>
            <person name="Wiegand S."/>
            <person name="Jogler M."/>
            <person name="Boedeker C."/>
            <person name="Pinto D."/>
            <person name="Vollmers J."/>
            <person name="Rivas-Marin E."/>
            <person name="Kohn T."/>
            <person name="Peeters S.H."/>
            <person name="Heuer A."/>
            <person name="Rast P."/>
            <person name="Oberbeckmann S."/>
            <person name="Bunk B."/>
            <person name="Jeske O."/>
            <person name="Meyerdierks A."/>
            <person name="Storesund J.E."/>
            <person name="Kallscheuer N."/>
            <person name="Luecker S."/>
            <person name="Lage O.M."/>
            <person name="Pohl T."/>
            <person name="Merkel B.J."/>
            <person name="Hornburger P."/>
            <person name="Mueller R.-W."/>
            <person name="Bruemmer F."/>
            <person name="Labrenz M."/>
            <person name="Spormann A.M."/>
            <person name="Op den Camp H."/>
            <person name="Overmann J."/>
            <person name="Amann R."/>
            <person name="Jetten M.S.M."/>
            <person name="Mascher T."/>
            <person name="Medema M.H."/>
            <person name="Devos D.P."/>
            <person name="Kaster A.-K."/>
            <person name="Ovreas L."/>
            <person name="Rohde M."/>
            <person name="Galperin M.Y."/>
            <person name="Jogler C."/>
        </authorList>
    </citation>
    <scope>NUCLEOTIDE SEQUENCE [LARGE SCALE GENOMIC DNA]</scope>
    <source>
        <strain evidence="4 5">HG15A2</strain>
    </source>
</reference>
<name>A0A517N142_9BACT</name>
<feature type="domain" description="Ice-binding protein C-terminal" evidence="3">
    <location>
        <begin position="215"/>
        <end position="236"/>
    </location>
</feature>
<gene>
    <name evidence="4" type="ORF">HG15A2_41880</name>
</gene>
<feature type="compositionally biased region" description="Low complexity" evidence="1">
    <location>
        <begin position="191"/>
        <end position="202"/>
    </location>
</feature>
<dbReference type="InterPro" id="IPR013424">
    <property type="entry name" value="Ice-binding_C"/>
</dbReference>
<dbReference type="NCBIfam" id="TIGR02595">
    <property type="entry name" value="PEP_CTERM"/>
    <property type="match status" value="1"/>
</dbReference>
<evidence type="ECO:0000256" key="1">
    <source>
        <dbReference type="SAM" id="MobiDB-lite"/>
    </source>
</evidence>
<feature type="chain" id="PRO_5022018939" description="Ice-binding protein C-terminal domain-containing protein" evidence="2">
    <location>
        <begin position="24"/>
        <end position="237"/>
    </location>
</feature>
<dbReference type="KEGG" id="amob:HG15A2_41880"/>
<evidence type="ECO:0000256" key="2">
    <source>
        <dbReference type="SAM" id="SignalP"/>
    </source>
</evidence>
<dbReference type="OrthoDB" id="9773411at2"/>